<accession>A0ABW7K2B3</accession>
<keyword evidence="8" id="KW-1185">Reference proteome</keyword>
<keyword evidence="2" id="KW-0812">Transmembrane</keyword>
<dbReference type="Proteomes" id="UP001609176">
    <property type="component" value="Unassembled WGS sequence"/>
</dbReference>
<evidence type="ECO:0000313" key="3">
    <source>
        <dbReference type="EMBL" id="MFH5209030.1"/>
    </source>
</evidence>
<dbReference type="Proteomes" id="UP001609175">
    <property type="component" value="Unassembled WGS sequence"/>
</dbReference>
<dbReference type="EMBL" id="JBIMSN010000049">
    <property type="protein sequence ID" value="MFH5229167.1"/>
    <property type="molecule type" value="Genomic_DNA"/>
</dbReference>
<evidence type="ECO:0008006" key="9">
    <source>
        <dbReference type="Google" id="ProtNLM"/>
    </source>
</evidence>
<feature type="compositionally biased region" description="Basic and acidic residues" evidence="1">
    <location>
        <begin position="71"/>
        <end position="80"/>
    </location>
</feature>
<protein>
    <recommendedName>
        <fullName evidence="9">MFS transporter</fullName>
    </recommendedName>
</protein>
<evidence type="ECO:0000313" key="5">
    <source>
        <dbReference type="EMBL" id="MFH5245412.1"/>
    </source>
</evidence>
<evidence type="ECO:0000313" key="4">
    <source>
        <dbReference type="EMBL" id="MFH5229167.1"/>
    </source>
</evidence>
<evidence type="ECO:0000256" key="2">
    <source>
        <dbReference type="SAM" id="Phobius"/>
    </source>
</evidence>
<gene>
    <name evidence="5" type="ORF">ACHIPV_26565</name>
    <name evidence="3" type="ORF">ACHIPZ_12620</name>
    <name evidence="4" type="ORF">ACHIRB_11350</name>
</gene>
<reference evidence="6 7" key="1">
    <citation type="submission" date="2024-10" db="EMBL/GenBank/DDBJ databases">
        <authorList>
            <person name="Riesco R."/>
        </authorList>
    </citation>
    <scope>NUCLEOTIDE SEQUENCE [LARGE SCALE GENOMIC DNA]</scope>
    <source>
        <strain evidence="5 7">NCIMB 15448</strain>
        <strain evidence="3 6">NCIMB 15449</strain>
        <strain evidence="4 8">NCIMB 15450</strain>
    </source>
</reference>
<organism evidence="4 8">
    <name type="scientific">Antrihabitans spumae</name>
    <dbReference type="NCBI Taxonomy" id="3373370"/>
    <lineage>
        <taxon>Bacteria</taxon>
        <taxon>Bacillati</taxon>
        <taxon>Actinomycetota</taxon>
        <taxon>Actinomycetes</taxon>
        <taxon>Mycobacteriales</taxon>
        <taxon>Nocardiaceae</taxon>
        <taxon>Antrihabitans</taxon>
    </lineage>
</organism>
<dbReference type="EMBL" id="JBIMSO010000049">
    <property type="protein sequence ID" value="MFH5209030.1"/>
    <property type="molecule type" value="Genomic_DNA"/>
</dbReference>
<dbReference type="Proteomes" id="UP001609219">
    <property type="component" value="Unassembled WGS sequence"/>
</dbReference>
<evidence type="ECO:0000313" key="7">
    <source>
        <dbReference type="Proteomes" id="UP001609176"/>
    </source>
</evidence>
<evidence type="ECO:0000313" key="8">
    <source>
        <dbReference type="Proteomes" id="UP001609219"/>
    </source>
</evidence>
<evidence type="ECO:0000313" key="6">
    <source>
        <dbReference type="Proteomes" id="UP001609175"/>
    </source>
</evidence>
<proteinExistence type="predicted"/>
<keyword evidence="2" id="KW-0472">Membrane</keyword>
<feature type="transmembrane region" description="Helical" evidence="2">
    <location>
        <begin position="6"/>
        <end position="39"/>
    </location>
</feature>
<keyword evidence="2" id="KW-1133">Transmembrane helix</keyword>
<dbReference type="EMBL" id="JBIMSP010000074">
    <property type="protein sequence ID" value="MFH5245412.1"/>
    <property type="molecule type" value="Genomic_DNA"/>
</dbReference>
<comment type="caution">
    <text evidence="4">The sequence shown here is derived from an EMBL/GenBank/DDBJ whole genome shotgun (WGS) entry which is preliminary data.</text>
</comment>
<feature type="region of interest" description="Disordered" evidence="1">
    <location>
        <begin position="55"/>
        <end position="80"/>
    </location>
</feature>
<sequence length="80" mass="9050">MSGIPIVIIAFFFAVVDFAWRNVWLVVPAMIAVWLLLFVPSRTWSSMRASIAAPFRRRASAPPVSTPLSEQPRRELVHSK</sequence>
<dbReference type="RefSeq" id="WP_395114650.1">
    <property type="nucleotide sequence ID" value="NZ_JBIMSN010000049.1"/>
</dbReference>
<evidence type="ECO:0000256" key="1">
    <source>
        <dbReference type="SAM" id="MobiDB-lite"/>
    </source>
</evidence>
<name>A0ABW7K2B3_9NOCA</name>